<name>A0ABR8P6V8_9LACO</name>
<reference evidence="1 2" key="1">
    <citation type="submission" date="2018-07" db="EMBL/GenBank/DDBJ databases">
        <title>Phylogenomic Insights into understanding Host Adaptation of Lactobacillus reuteri by a novel species, Lactobacillus spp. M31.</title>
        <authorList>
            <person name="Sharma S."/>
            <person name="Patil P."/>
            <person name="Korpole S."/>
            <person name="Patil P.B."/>
        </authorList>
    </citation>
    <scope>NUCLEOTIDE SEQUENCE [LARGE SCALE GENOMIC DNA]</scope>
    <source>
        <strain evidence="1 2">M31</strain>
    </source>
</reference>
<dbReference type="InterPro" id="IPR050155">
    <property type="entry name" value="HAD-like_hydrolase_sf"/>
</dbReference>
<dbReference type="PANTHER" id="PTHR43434:SF26">
    <property type="entry name" value="PYROPHOSPHATASE PPAX"/>
    <property type="match status" value="1"/>
</dbReference>
<dbReference type="SFLD" id="SFLDG01135">
    <property type="entry name" value="C1.5.6:_HAD__Beta-PGM__Phospha"/>
    <property type="match status" value="1"/>
</dbReference>
<dbReference type="SFLD" id="SFLDS00003">
    <property type="entry name" value="Haloacid_Dehalogenase"/>
    <property type="match status" value="1"/>
</dbReference>
<dbReference type="SUPFAM" id="SSF56784">
    <property type="entry name" value="HAD-like"/>
    <property type="match status" value="1"/>
</dbReference>
<accession>A0ABR8P6V8</accession>
<evidence type="ECO:0000313" key="1">
    <source>
        <dbReference type="EMBL" id="MBD5806484.1"/>
    </source>
</evidence>
<dbReference type="Gene3D" id="3.40.50.1000">
    <property type="entry name" value="HAD superfamily/HAD-like"/>
    <property type="match status" value="1"/>
</dbReference>
<dbReference type="InterPro" id="IPR036412">
    <property type="entry name" value="HAD-like_sf"/>
</dbReference>
<protein>
    <submittedName>
        <fullName evidence="1">HAD family hydrolase</fullName>
    </submittedName>
</protein>
<dbReference type="InterPro" id="IPR023198">
    <property type="entry name" value="PGP-like_dom2"/>
</dbReference>
<evidence type="ECO:0000313" key="2">
    <source>
        <dbReference type="Proteomes" id="UP000704341"/>
    </source>
</evidence>
<dbReference type="Gene3D" id="1.10.150.240">
    <property type="entry name" value="Putative phosphatase, domain 2"/>
    <property type="match status" value="1"/>
</dbReference>
<dbReference type="SFLD" id="SFLDG01129">
    <property type="entry name" value="C1.5:_HAD__Beta-PGM__Phosphata"/>
    <property type="match status" value="1"/>
</dbReference>
<comment type="caution">
    <text evidence="1">The sequence shown here is derived from an EMBL/GenBank/DDBJ whole genome shotgun (WGS) entry which is preliminary data.</text>
</comment>
<dbReference type="NCBIfam" id="TIGR01549">
    <property type="entry name" value="HAD-SF-IA-v1"/>
    <property type="match status" value="1"/>
</dbReference>
<dbReference type="Pfam" id="PF13419">
    <property type="entry name" value="HAD_2"/>
    <property type="match status" value="1"/>
</dbReference>
<keyword evidence="2" id="KW-1185">Reference proteome</keyword>
<dbReference type="InterPro" id="IPR006439">
    <property type="entry name" value="HAD-SF_hydro_IA"/>
</dbReference>
<sequence length="214" mass="24069">MLKNYFFDFDKTLADTGNVSVIATQKAFLAFGLVPPARERILDLMGIPAEISVPQMTNKKLAEEEIEKICTEFRTIYKVIEFNNTSLYPGIGDLLTSLYKSKKRLFVVSSKAVAPLNRNLEALGILNYFEEIIGCDMVEHYKPAPDGINLLVEKYNLNKQDSVMIGDARYDLQMGKNANVKTIGAEWGAFDVKSLVNENPTYLAKEPLDILNFD</sequence>
<keyword evidence="1" id="KW-0378">Hydrolase</keyword>
<organism evidence="1 2">
    <name type="scientific">Limosilactobacillus walteri</name>
    <dbReference type="NCBI Taxonomy" id="2268022"/>
    <lineage>
        <taxon>Bacteria</taxon>
        <taxon>Bacillati</taxon>
        <taxon>Bacillota</taxon>
        <taxon>Bacilli</taxon>
        <taxon>Lactobacillales</taxon>
        <taxon>Lactobacillaceae</taxon>
        <taxon>Limosilactobacillus</taxon>
    </lineage>
</organism>
<proteinExistence type="predicted"/>
<dbReference type="Proteomes" id="UP000704341">
    <property type="component" value="Unassembled WGS sequence"/>
</dbReference>
<dbReference type="PANTHER" id="PTHR43434">
    <property type="entry name" value="PHOSPHOGLYCOLATE PHOSPHATASE"/>
    <property type="match status" value="1"/>
</dbReference>
<dbReference type="EMBL" id="QORN01000018">
    <property type="protein sequence ID" value="MBD5806484.1"/>
    <property type="molecule type" value="Genomic_DNA"/>
</dbReference>
<gene>
    <name evidence="1" type="ORF">DTK66_05040</name>
</gene>
<dbReference type="InterPro" id="IPR041492">
    <property type="entry name" value="HAD_2"/>
</dbReference>
<dbReference type="InterPro" id="IPR023214">
    <property type="entry name" value="HAD_sf"/>
</dbReference>
<dbReference type="GO" id="GO:0016787">
    <property type="term" value="F:hydrolase activity"/>
    <property type="evidence" value="ECO:0007669"/>
    <property type="project" value="UniProtKB-KW"/>
</dbReference>